<name>A0A835U722_VANPL</name>
<gene>
    <name evidence="2" type="ORF">HPP92_026522</name>
    <name evidence="1" type="ORF">HPP92_026750</name>
</gene>
<dbReference type="OrthoDB" id="1922776at2759"/>
<dbReference type="Proteomes" id="UP000639772">
    <property type="component" value="Unassembled WGS sequence"/>
</dbReference>
<proteinExistence type="predicted"/>
<dbReference type="EMBL" id="JADCNL010000086">
    <property type="protein sequence ID" value="KAG0450802.1"/>
    <property type="molecule type" value="Genomic_DNA"/>
</dbReference>
<evidence type="ECO:0000313" key="2">
    <source>
        <dbReference type="EMBL" id="KAG0450864.1"/>
    </source>
</evidence>
<organism evidence="1 3">
    <name type="scientific">Vanilla planifolia</name>
    <name type="common">Vanilla</name>
    <dbReference type="NCBI Taxonomy" id="51239"/>
    <lineage>
        <taxon>Eukaryota</taxon>
        <taxon>Viridiplantae</taxon>
        <taxon>Streptophyta</taxon>
        <taxon>Embryophyta</taxon>
        <taxon>Tracheophyta</taxon>
        <taxon>Spermatophyta</taxon>
        <taxon>Magnoliopsida</taxon>
        <taxon>Liliopsida</taxon>
        <taxon>Asparagales</taxon>
        <taxon>Orchidaceae</taxon>
        <taxon>Vanilloideae</taxon>
        <taxon>Vanilleae</taxon>
        <taxon>Vanilla</taxon>
    </lineage>
</organism>
<evidence type="ECO:0000313" key="1">
    <source>
        <dbReference type="EMBL" id="KAG0450802.1"/>
    </source>
</evidence>
<evidence type="ECO:0000313" key="3">
    <source>
        <dbReference type="Proteomes" id="UP000636800"/>
    </source>
</evidence>
<accession>A0A835U722</accession>
<dbReference type="AlphaFoldDB" id="A0A835U722"/>
<protein>
    <recommendedName>
        <fullName evidence="5">Replication factor A C-terminal domain-containing protein</fullName>
    </recommendedName>
</protein>
<comment type="caution">
    <text evidence="1">The sequence shown here is derived from an EMBL/GenBank/DDBJ whole genome shotgun (WGS) entry which is preliminary data.</text>
</comment>
<sequence length="172" mass="18831">MESVGGGNNSNLRDKILEPPFCSIVEVDTTSFSYLACSSCERPLPVDSPICRFCSKKCAFPAASKRLYRLLLSVATSETVLPVVCFDRAARVLIGCSADELFDFCKSHSSAAEMMGEIMEGEMLQMTLCETKKGNGKHLRVVSVVPLRTGFRPTIHTLRTLYGAVVSHRTST</sequence>
<reference evidence="3 4" key="1">
    <citation type="journal article" date="2020" name="Nat. Food">
        <title>A phased Vanilla planifolia genome enables genetic improvement of flavour and production.</title>
        <authorList>
            <person name="Hasing T."/>
            <person name="Tang H."/>
            <person name="Brym M."/>
            <person name="Khazi F."/>
            <person name="Huang T."/>
            <person name="Chambers A.H."/>
        </authorList>
    </citation>
    <scope>NUCLEOTIDE SEQUENCE [LARGE SCALE GENOMIC DNA]</scope>
    <source>
        <tissue evidence="1">Leaf</tissue>
    </source>
</reference>
<dbReference type="SUPFAM" id="SSF50249">
    <property type="entry name" value="Nucleic acid-binding proteins"/>
    <property type="match status" value="1"/>
</dbReference>
<dbReference type="Gene3D" id="2.40.50.140">
    <property type="entry name" value="Nucleic acid-binding proteins"/>
    <property type="match status" value="1"/>
</dbReference>
<dbReference type="InterPro" id="IPR012340">
    <property type="entry name" value="NA-bd_OB-fold"/>
</dbReference>
<dbReference type="Proteomes" id="UP000636800">
    <property type="component" value="Unassembled WGS sequence"/>
</dbReference>
<evidence type="ECO:0000313" key="4">
    <source>
        <dbReference type="Proteomes" id="UP000639772"/>
    </source>
</evidence>
<dbReference type="EMBL" id="JADCNM010000087">
    <property type="protein sequence ID" value="KAG0450864.1"/>
    <property type="molecule type" value="Genomic_DNA"/>
</dbReference>
<keyword evidence="3" id="KW-1185">Reference proteome</keyword>
<evidence type="ECO:0008006" key="5">
    <source>
        <dbReference type="Google" id="ProtNLM"/>
    </source>
</evidence>